<name>A0ABT1I3V6_STRSD</name>
<sequence>MPDNNPTTNGQTDLLTSMMATLRTWVNDGSGGVHQASFTVDPDQLPTLRAGLEAARDKLLDMRQDADFLQSIPAPGNEEVSRRAVENLTERAKDTEGGLSRAINDGIDRLQDIIDQIDAMSATYRRADDNSRM</sequence>
<reference evidence="1 2" key="1">
    <citation type="submission" date="2022-06" db="EMBL/GenBank/DDBJ databases">
        <title>Genomic Encyclopedia of Archaeal and Bacterial Type Strains, Phase II (KMG-II): from individual species to whole genera.</title>
        <authorList>
            <person name="Goeker M."/>
        </authorList>
    </citation>
    <scope>NUCLEOTIDE SEQUENCE [LARGE SCALE GENOMIC DNA]</scope>
    <source>
        <strain evidence="1 2">DSM 40477</strain>
    </source>
</reference>
<dbReference type="EMBL" id="JAMTCP010000071">
    <property type="protein sequence ID" value="MCP2262470.1"/>
    <property type="molecule type" value="Genomic_DNA"/>
</dbReference>
<evidence type="ECO:0000313" key="2">
    <source>
        <dbReference type="Proteomes" id="UP001205311"/>
    </source>
</evidence>
<evidence type="ECO:0000313" key="1">
    <source>
        <dbReference type="EMBL" id="MCP2262470.1"/>
    </source>
</evidence>
<protein>
    <submittedName>
        <fullName evidence="1">Uncharacterized protein</fullName>
    </submittedName>
</protein>
<keyword evidence="2" id="KW-1185">Reference proteome</keyword>
<dbReference type="RefSeq" id="WP_253674653.1">
    <property type="nucleotide sequence ID" value="NZ_JAMTCP010000071.1"/>
</dbReference>
<proteinExistence type="predicted"/>
<gene>
    <name evidence="1" type="ORF">LX15_006209</name>
</gene>
<accession>A0ABT1I3V6</accession>
<comment type="caution">
    <text evidence="1">The sequence shown here is derived from an EMBL/GenBank/DDBJ whole genome shotgun (WGS) entry which is preliminary data.</text>
</comment>
<organism evidence="1 2">
    <name type="scientific">Streptoalloteichus tenebrarius (strain ATCC 17920 / DSM 40477 / JCM 4838 / CBS 697.72 / NBRC 16177 / NCIMB 11028 / NRRL B-12390 / A12253. 1 / ISP 5477)</name>
    <name type="common">Streptomyces tenebrarius</name>
    <dbReference type="NCBI Taxonomy" id="1933"/>
    <lineage>
        <taxon>Bacteria</taxon>
        <taxon>Bacillati</taxon>
        <taxon>Actinomycetota</taxon>
        <taxon>Actinomycetes</taxon>
        <taxon>Pseudonocardiales</taxon>
        <taxon>Pseudonocardiaceae</taxon>
        <taxon>Streptoalloteichus</taxon>
    </lineage>
</organism>
<dbReference type="Proteomes" id="UP001205311">
    <property type="component" value="Unassembled WGS sequence"/>
</dbReference>